<organism evidence="2 3">
    <name type="scientific">Variovorax humicola</name>
    <dbReference type="NCBI Taxonomy" id="1769758"/>
    <lineage>
        <taxon>Bacteria</taxon>
        <taxon>Pseudomonadati</taxon>
        <taxon>Pseudomonadota</taxon>
        <taxon>Betaproteobacteria</taxon>
        <taxon>Burkholderiales</taxon>
        <taxon>Comamonadaceae</taxon>
        <taxon>Variovorax</taxon>
    </lineage>
</organism>
<feature type="region of interest" description="Disordered" evidence="1">
    <location>
        <begin position="37"/>
        <end position="61"/>
    </location>
</feature>
<keyword evidence="3" id="KW-1185">Reference proteome</keyword>
<reference evidence="2 3" key="1">
    <citation type="submission" date="2024-03" db="EMBL/GenBank/DDBJ databases">
        <title>Novel species of the genus Variovorax.</title>
        <authorList>
            <person name="Liu Q."/>
            <person name="Xin Y.-H."/>
        </authorList>
    </citation>
    <scope>NUCLEOTIDE SEQUENCE [LARGE SCALE GENOMIC DNA]</scope>
    <source>
        <strain evidence="2 3">KACC 18501</strain>
    </source>
</reference>
<sequence length="61" mass="7016">MTDDRLSHFKPLDPGRILVVDELKLHYRCKHRRCPRSALPEAASRVSDRATAMRDDLASLQ</sequence>
<dbReference type="Proteomes" id="UP001363010">
    <property type="component" value="Unassembled WGS sequence"/>
</dbReference>
<name>A0ABU8W7I2_9BURK</name>
<accession>A0ABU8W7I2</accession>
<protein>
    <submittedName>
        <fullName evidence="2">DUF3606 domain-containing protein</fullName>
    </submittedName>
</protein>
<dbReference type="EMBL" id="JBBKZV010000021">
    <property type="protein sequence ID" value="MEJ8825337.1"/>
    <property type="molecule type" value="Genomic_DNA"/>
</dbReference>
<dbReference type="RefSeq" id="WP_340366368.1">
    <property type="nucleotide sequence ID" value="NZ_JBBKZV010000021.1"/>
</dbReference>
<proteinExistence type="predicted"/>
<evidence type="ECO:0000313" key="2">
    <source>
        <dbReference type="EMBL" id="MEJ8825337.1"/>
    </source>
</evidence>
<evidence type="ECO:0000256" key="1">
    <source>
        <dbReference type="SAM" id="MobiDB-lite"/>
    </source>
</evidence>
<comment type="caution">
    <text evidence="2">The sequence shown here is derived from an EMBL/GenBank/DDBJ whole genome shotgun (WGS) entry which is preliminary data.</text>
</comment>
<evidence type="ECO:0000313" key="3">
    <source>
        <dbReference type="Proteomes" id="UP001363010"/>
    </source>
</evidence>
<gene>
    <name evidence="2" type="ORF">WKW80_25485</name>
</gene>
<feature type="compositionally biased region" description="Basic and acidic residues" evidence="1">
    <location>
        <begin position="46"/>
        <end position="61"/>
    </location>
</feature>